<evidence type="ECO:0000313" key="1">
    <source>
        <dbReference type="EMBL" id="GHE54735.1"/>
    </source>
</evidence>
<name>A0A919DLL8_9ACTN</name>
<comment type="caution">
    <text evidence="1">The sequence shown here is derived from an EMBL/GenBank/DDBJ whole genome shotgun (WGS) entry which is preliminary data.</text>
</comment>
<protein>
    <submittedName>
        <fullName evidence="1">Uncharacterized protein</fullName>
    </submittedName>
</protein>
<organism evidence="1 2">
    <name type="scientific">Streptomyces spiralis</name>
    <dbReference type="NCBI Taxonomy" id="66376"/>
    <lineage>
        <taxon>Bacteria</taxon>
        <taxon>Bacillati</taxon>
        <taxon>Actinomycetota</taxon>
        <taxon>Actinomycetes</taxon>
        <taxon>Kitasatosporales</taxon>
        <taxon>Streptomycetaceae</taxon>
        <taxon>Streptomyces</taxon>
    </lineage>
</organism>
<gene>
    <name evidence="1" type="ORF">GCM10014715_04730</name>
</gene>
<reference evidence="1" key="1">
    <citation type="journal article" date="2014" name="Int. J. Syst. Evol. Microbiol.">
        <title>Complete genome sequence of Corynebacterium casei LMG S-19264T (=DSM 44701T), isolated from a smear-ripened cheese.</title>
        <authorList>
            <consortium name="US DOE Joint Genome Institute (JGI-PGF)"/>
            <person name="Walter F."/>
            <person name="Albersmeier A."/>
            <person name="Kalinowski J."/>
            <person name="Ruckert C."/>
        </authorList>
    </citation>
    <scope>NUCLEOTIDE SEQUENCE</scope>
    <source>
        <strain evidence="1">JCM 3302</strain>
    </source>
</reference>
<dbReference type="EMBL" id="BNBC01000001">
    <property type="protein sequence ID" value="GHE54735.1"/>
    <property type="molecule type" value="Genomic_DNA"/>
</dbReference>
<evidence type="ECO:0000313" key="2">
    <source>
        <dbReference type="Proteomes" id="UP000641386"/>
    </source>
</evidence>
<dbReference type="AlphaFoldDB" id="A0A919DLL8"/>
<dbReference type="RefSeq" id="WP_189895737.1">
    <property type="nucleotide sequence ID" value="NZ_BNBC01000001.1"/>
</dbReference>
<reference evidence="1" key="2">
    <citation type="submission" date="2020-09" db="EMBL/GenBank/DDBJ databases">
        <authorList>
            <person name="Sun Q."/>
            <person name="Ohkuma M."/>
        </authorList>
    </citation>
    <scope>NUCLEOTIDE SEQUENCE</scope>
    <source>
        <strain evidence="1">JCM 3302</strain>
    </source>
</reference>
<dbReference type="Gene3D" id="1.10.1070.20">
    <property type="match status" value="1"/>
</dbReference>
<accession>A0A919DLL8</accession>
<keyword evidence="2" id="KW-1185">Reference proteome</keyword>
<proteinExistence type="predicted"/>
<sequence>MAAGGRSQKHGVGYFDVDLWGARIDDSSGGVSHLRLNAYARKNTPERPFAVANDYIASSLGIATGLPVPPGTLVGVYGGGYNYASLAFGDRGDRPPPIILPKFCEERPWEACGIIAFDQWIHNTDRHDGNIGYLPDFAVAVFDHDLSLLNESRDSTAALALLGQSQDTPVKYHCLPTHLKDVSHFSEWFERIASVTRREIRRAVATTHSAELLTADLRDALIAFLEHRQTRIGSFIERTRDQYQKVDSWTLDIKEVDSGS</sequence>
<dbReference type="Proteomes" id="UP000641386">
    <property type="component" value="Unassembled WGS sequence"/>
</dbReference>